<feature type="region of interest" description="Disordered" evidence="1">
    <location>
        <begin position="372"/>
        <end position="392"/>
    </location>
</feature>
<reference evidence="2 3" key="1">
    <citation type="journal article" date="2019" name="Nat. Ecol. Evol.">
        <title>Megaphylogeny resolves global patterns of mushroom evolution.</title>
        <authorList>
            <person name="Varga T."/>
            <person name="Krizsan K."/>
            <person name="Foldi C."/>
            <person name="Dima B."/>
            <person name="Sanchez-Garcia M."/>
            <person name="Sanchez-Ramirez S."/>
            <person name="Szollosi G.J."/>
            <person name="Szarkandi J.G."/>
            <person name="Papp V."/>
            <person name="Albert L."/>
            <person name="Andreopoulos W."/>
            <person name="Angelini C."/>
            <person name="Antonin V."/>
            <person name="Barry K.W."/>
            <person name="Bougher N.L."/>
            <person name="Buchanan P."/>
            <person name="Buyck B."/>
            <person name="Bense V."/>
            <person name="Catcheside P."/>
            <person name="Chovatia M."/>
            <person name="Cooper J."/>
            <person name="Damon W."/>
            <person name="Desjardin D."/>
            <person name="Finy P."/>
            <person name="Geml J."/>
            <person name="Haridas S."/>
            <person name="Hughes K."/>
            <person name="Justo A."/>
            <person name="Karasinski D."/>
            <person name="Kautmanova I."/>
            <person name="Kiss B."/>
            <person name="Kocsube S."/>
            <person name="Kotiranta H."/>
            <person name="LaButti K.M."/>
            <person name="Lechner B.E."/>
            <person name="Liimatainen K."/>
            <person name="Lipzen A."/>
            <person name="Lukacs Z."/>
            <person name="Mihaltcheva S."/>
            <person name="Morgado L.N."/>
            <person name="Niskanen T."/>
            <person name="Noordeloos M.E."/>
            <person name="Ohm R.A."/>
            <person name="Ortiz-Santana B."/>
            <person name="Ovrebo C."/>
            <person name="Racz N."/>
            <person name="Riley R."/>
            <person name="Savchenko A."/>
            <person name="Shiryaev A."/>
            <person name="Soop K."/>
            <person name="Spirin V."/>
            <person name="Szebenyi C."/>
            <person name="Tomsovsky M."/>
            <person name="Tulloss R.E."/>
            <person name="Uehling J."/>
            <person name="Grigoriev I.V."/>
            <person name="Vagvolgyi C."/>
            <person name="Papp T."/>
            <person name="Martin F.M."/>
            <person name="Miettinen O."/>
            <person name="Hibbett D.S."/>
            <person name="Nagy L.G."/>
        </authorList>
    </citation>
    <scope>NUCLEOTIDE SEQUENCE [LARGE SCALE GENOMIC DNA]</scope>
    <source>
        <strain evidence="2 3">FP101781</strain>
    </source>
</reference>
<comment type="caution">
    <text evidence="2">The sequence shown here is derived from an EMBL/GenBank/DDBJ whole genome shotgun (WGS) entry which is preliminary data.</text>
</comment>
<dbReference type="Proteomes" id="UP000298030">
    <property type="component" value="Unassembled WGS sequence"/>
</dbReference>
<protein>
    <submittedName>
        <fullName evidence="2">Uncharacterized protein</fullName>
    </submittedName>
</protein>
<keyword evidence="3" id="KW-1185">Reference proteome</keyword>
<sequence length="420" mass="45512">MAAHLYALSWVATAPLAYRLQPFIPVGFPLPDPGYLHWARERADRFLSILDAAILTGTESGVYLLSAPQTPVRRFVPGASLPTICFRSRVAKGPACTLTVGTASKGDSLSIVDDIRTRLRKRPRAPLRSAIPLQKPHYSERTSLGSERKSRALLKAAPYSPPLPLRLSQPPSLNSSTNSGALEDATADPLGGNGAQLSLCQTNYDSQLLTPRSYPQTRRPKFHCELLRTKSRNLPGHCGHPSPTRCPQFPSPSEHSSAAYPQGFGAPPGRLASPPCVQLSPPLDDLDTITPRDPIPPLGGSDKAVQRDCPFLDPVTPARSRHQRGPLSQAASNFTGDASTRCLPGFFELMPTKRGAQFKEYAPLLHSPSVGSTAHSQTHDAGYRYLPNSTTPPGSLLSDLVRRWHNDGSDSYLTTRLDPS</sequence>
<evidence type="ECO:0000313" key="3">
    <source>
        <dbReference type="Proteomes" id="UP000298030"/>
    </source>
</evidence>
<dbReference type="AlphaFoldDB" id="A0A4Y7T5B8"/>
<feature type="region of interest" description="Disordered" evidence="1">
    <location>
        <begin position="235"/>
        <end position="271"/>
    </location>
</feature>
<evidence type="ECO:0000313" key="2">
    <source>
        <dbReference type="EMBL" id="TEB29367.1"/>
    </source>
</evidence>
<proteinExistence type="predicted"/>
<accession>A0A4Y7T5B8</accession>
<evidence type="ECO:0000256" key="1">
    <source>
        <dbReference type="SAM" id="MobiDB-lite"/>
    </source>
</evidence>
<feature type="region of interest" description="Disordered" evidence="1">
    <location>
        <begin position="123"/>
        <end position="190"/>
    </location>
</feature>
<gene>
    <name evidence="2" type="ORF">FA13DRAFT_1711311</name>
</gene>
<organism evidence="2 3">
    <name type="scientific">Coprinellus micaceus</name>
    <name type="common">Glistening ink-cap mushroom</name>
    <name type="synonym">Coprinus micaceus</name>
    <dbReference type="NCBI Taxonomy" id="71717"/>
    <lineage>
        <taxon>Eukaryota</taxon>
        <taxon>Fungi</taxon>
        <taxon>Dikarya</taxon>
        <taxon>Basidiomycota</taxon>
        <taxon>Agaricomycotina</taxon>
        <taxon>Agaricomycetes</taxon>
        <taxon>Agaricomycetidae</taxon>
        <taxon>Agaricales</taxon>
        <taxon>Agaricineae</taxon>
        <taxon>Psathyrellaceae</taxon>
        <taxon>Coprinellus</taxon>
    </lineage>
</organism>
<feature type="compositionally biased region" description="Low complexity" evidence="1">
    <location>
        <begin position="165"/>
        <end position="176"/>
    </location>
</feature>
<name>A0A4Y7T5B8_COPMI</name>
<dbReference type="EMBL" id="QPFP01000028">
    <property type="protein sequence ID" value="TEB29367.1"/>
    <property type="molecule type" value="Genomic_DNA"/>
</dbReference>